<dbReference type="PANTHER" id="PTHR30055:SF146">
    <property type="entry name" value="HTH-TYPE TRANSCRIPTIONAL DUAL REGULATOR CECR"/>
    <property type="match status" value="1"/>
</dbReference>
<keyword evidence="7" id="KW-1185">Reference proteome</keyword>
<dbReference type="GO" id="GO:0000976">
    <property type="term" value="F:transcription cis-regulatory region binding"/>
    <property type="evidence" value="ECO:0007669"/>
    <property type="project" value="TreeGrafter"/>
</dbReference>
<evidence type="ECO:0000256" key="4">
    <source>
        <dbReference type="PROSITE-ProRule" id="PRU00335"/>
    </source>
</evidence>
<evidence type="ECO:0000259" key="5">
    <source>
        <dbReference type="PROSITE" id="PS50977"/>
    </source>
</evidence>
<feature type="DNA-binding region" description="H-T-H motif" evidence="4">
    <location>
        <begin position="42"/>
        <end position="61"/>
    </location>
</feature>
<dbReference type="InterPro" id="IPR050109">
    <property type="entry name" value="HTH-type_TetR-like_transc_reg"/>
</dbReference>
<gene>
    <name evidence="6" type="ORF">GTH32_15640</name>
</gene>
<evidence type="ECO:0000313" key="6">
    <source>
        <dbReference type="EMBL" id="NDV92607.1"/>
    </source>
</evidence>
<evidence type="ECO:0000256" key="1">
    <source>
        <dbReference type="ARBA" id="ARBA00023015"/>
    </source>
</evidence>
<dbReference type="Pfam" id="PF14246">
    <property type="entry name" value="TetR_C_7"/>
    <property type="match status" value="1"/>
</dbReference>
<dbReference type="FunFam" id="1.10.10.60:FF:000141">
    <property type="entry name" value="TetR family transcriptional regulator"/>
    <property type="match status" value="1"/>
</dbReference>
<keyword evidence="1" id="KW-0805">Transcription regulation</keyword>
<dbReference type="Proteomes" id="UP000470213">
    <property type="component" value="Unassembled WGS sequence"/>
</dbReference>
<comment type="caution">
    <text evidence="6">The sequence shown here is derived from an EMBL/GenBank/DDBJ whole genome shotgun (WGS) entry which is preliminary data.</text>
</comment>
<protein>
    <submittedName>
        <fullName evidence="6">TetR family transcriptional regulator</fullName>
    </submittedName>
</protein>
<dbReference type="PANTHER" id="PTHR30055">
    <property type="entry name" value="HTH-TYPE TRANSCRIPTIONAL REGULATOR RUTR"/>
    <property type="match status" value="1"/>
</dbReference>
<dbReference type="Gene3D" id="1.10.357.10">
    <property type="entry name" value="Tetracycline Repressor, domain 2"/>
    <property type="match status" value="1"/>
</dbReference>
<sequence length="217" mass="23853">MAKIILTHSEVKKAEPELSAKARTVLNAAKKVFLAHGFSGATTDMIQREAGVSKSTVYAHFANKETLFSAVVEAECTSSSNTLKSIQFITGEIRSVLLKVAKTYLDIVLSPSGASLARIVIGEVDRFPQLGNIFYDAGPQECIDLVTQLIELAIAHEDIDAKGKTAQELARLFVASVRSEPQLYHLTHPKDVPSPQRREHWAELVVDSFLMAYQKTN</sequence>
<evidence type="ECO:0000256" key="3">
    <source>
        <dbReference type="ARBA" id="ARBA00023163"/>
    </source>
</evidence>
<dbReference type="SUPFAM" id="SSF46689">
    <property type="entry name" value="Homeodomain-like"/>
    <property type="match status" value="1"/>
</dbReference>
<dbReference type="InterPro" id="IPR036271">
    <property type="entry name" value="Tet_transcr_reg_TetR-rel_C_sf"/>
</dbReference>
<keyword evidence="2 4" id="KW-0238">DNA-binding</keyword>
<name>A0A7X5LNI7_9ALTE</name>
<feature type="domain" description="HTH tetR-type" evidence="5">
    <location>
        <begin position="19"/>
        <end position="79"/>
    </location>
</feature>
<dbReference type="InterPro" id="IPR039536">
    <property type="entry name" value="TetR_C_Proteobacteria"/>
</dbReference>
<keyword evidence="3" id="KW-0804">Transcription</keyword>
<evidence type="ECO:0000313" key="7">
    <source>
        <dbReference type="Proteomes" id="UP000470213"/>
    </source>
</evidence>
<proteinExistence type="predicted"/>
<reference evidence="6 7" key="1">
    <citation type="submission" date="2020-01" db="EMBL/GenBank/DDBJ databases">
        <authorList>
            <person name="Chen J."/>
            <person name="Zhu S."/>
            <person name="Yang J."/>
        </authorList>
    </citation>
    <scope>NUCLEOTIDE SEQUENCE [LARGE SCALE GENOMIC DNA]</scope>
    <source>
        <strain evidence="6 7">345S023</strain>
    </source>
</reference>
<organism evidence="6 7">
    <name type="scientific">Alteromonas profundi</name>
    <dbReference type="NCBI Taxonomy" id="2696062"/>
    <lineage>
        <taxon>Bacteria</taxon>
        <taxon>Pseudomonadati</taxon>
        <taxon>Pseudomonadota</taxon>
        <taxon>Gammaproteobacteria</taxon>
        <taxon>Alteromonadales</taxon>
        <taxon>Alteromonadaceae</taxon>
        <taxon>Alteromonas/Salinimonas group</taxon>
        <taxon>Alteromonas</taxon>
    </lineage>
</organism>
<dbReference type="EMBL" id="JAAAWN010000025">
    <property type="protein sequence ID" value="NDV92607.1"/>
    <property type="molecule type" value="Genomic_DNA"/>
</dbReference>
<dbReference type="PRINTS" id="PR00455">
    <property type="entry name" value="HTHTETR"/>
</dbReference>
<dbReference type="Pfam" id="PF00440">
    <property type="entry name" value="TetR_N"/>
    <property type="match status" value="1"/>
</dbReference>
<dbReference type="InterPro" id="IPR001647">
    <property type="entry name" value="HTH_TetR"/>
</dbReference>
<dbReference type="InterPro" id="IPR009057">
    <property type="entry name" value="Homeodomain-like_sf"/>
</dbReference>
<accession>A0A7X5LNI7</accession>
<dbReference type="GO" id="GO:0003700">
    <property type="term" value="F:DNA-binding transcription factor activity"/>
    <property type="evidence" value="ECO:0007669"/>
    <property type="project" value="TreeGrafter"/>
</dbReference>
<evidence type="ECO:0000256" key="2">
    <source>
        <dbReference type="ARBA" id="ARBA00023125"/>
    </source>
</evidence>
<dbReference type="RefSeq" id="WP_163087478.1">
    <property type="nucleotide sequence ID" value="NZ_JAAAWN010000025.1"/>
</dbReference>
<dbReference type="AlphaFoldDB" id="A0A7X5LNI7"/>
<dbReference type="SUPFAM" id="SSF48498">
    <property type="entry name" value="Tetracyclin repressor-like, C-terminal domain"/>
    <property type="match status" value="1"/>
</dbReference>
<dbReference type="PROSITE" id="PS50977">
    <property type="entry name" value="HTH_TETR_2"/>
    <property type="match status" value="1"/>
</dbReference>